<reference evidence="1 2" key="1">
    <citation type="submission" date="2017-02" db="EMBL/GenBank/DDBJ databases">
        <title>Whole genome sequencing of Metallibacterium scheffleri DSM 24874 (T).</title>
        <authorList>
            <person name="Kumar S."/>
            <person name="Patil P."/>
            <person name="Patil P.B."/>
        </authorList>
    </citation>
    <scope>NUCLEOTIDE SEQUENCE [LARGE SCALE GENOMIC DNA]</scope>
    <source>
        <strain evidence="1 2">DSM 24874</strain>
    </source>
</reference>
<keyword evidence="2" id="KW-1185">Reference proteome</keyword>
<dbReference type="InterPro" id="IPR012440">
    <property type="entry name" value="DUF1641"/>
</dbReference>
<proteinExistence type="predicted"/>
<comment type="caution">
    <text evidence="1">The sequence shown here is derived from an EMBL/GenBank/DDBJ whole genome shotgun (WGS) entry which is preliminary data.</text>
</comment>
<name>A0A4S3KIR9_9GAMM</name>
<dbReference type="OrthoDB" id="5800843at2"/>
<evidence type="ECO:0000313" key="1">
    <source>
        <dbReference type="EMBL" id="THD08218.1"/>
    </source>
</evidence>
<protein>
    <recommendedName>
        <fullName evidence="3">DUF1641 domain-containing protein</fullName>
    </recommendedName>
</protein>
<dbReference type="RefSeq" id="WP_081127236.1">
    <property type="nucleotide sequence ID" value="NZ_LDOS01000002.1"/>
</dbReference>
<dbReference type="Proteomes" id="UP000307749">
    <property type="component" value="Unassembled WGS sequence"/>
</dbReference>
<dbReference type="AlphaFoldDB" id="A0A4S3KIR9"/>
<dbReference type="Pfam" id="PF07849">
    <property type="entry name" value="DUF1641"/>
    <property type="match status" value="1"/>
</dbReference>
<evidence type="ECO:0000313" key="2">
    <source>
        <dbReference type="Proteomes" id="UP000307749"/>
    </source>
</evidence>
<gene>
    <name evidence="1" type="ORF">B1806_13515</name>
</gene>
<organism evidence="1 2">
    <name type="scientific">Metallibacterium scheffleri</name>
    <dbReference type="NCBI Taxonomy" id="993689"/>
    <lineage>
        <taxon>Bacteria</taxon>
        <taxon>Pseudomonadati</taxon>
        <taxon>Pseudomonadota</taxon>
        <taxon>Gammaproteobacteria</taxon>
        <taxon>Lysobacterales</taxon>
        <taxon>Rhodanobacteraceae</taxon>
        <taxon>Metallibacterium</taxon>
    </lineage>
</organism>
<evidence type="ECO:0008006" key="3">
    <source>
        <dbReference type="Google" id="ProtNLM"/>
    </source>
</evidence>
<dbReference type="EMBL" id="MWQO01000051">
    <property type="protein sequence ID" value="THD08218.1"/>
    <property type="molecule type" value="Genomic_DNA"/>
</dbReference>
<accession>A0A4S3KIR9</accession>
<sequence length="286" mass="29869">MADVISGAGVGGAARVELTAQQLAGLARLGDLVHGLTAAPAGAQGALGEALVRGGDWYARYDLPALAESTLGALDALHRAGLLDAVRDNAAFVAASLETLTPLLGQWVEAARSVPWQRLQQHAQTADRLFTQLEAISTFVDQHLAGKLVELGVELGQLWADTEADISLREALETLAVLRRNGTLRRLRDASDQLDALLKSVNLDALASDFVQVGSDGKGGMIEVVGLLLNLLRALDQAARSAPTAKGGLGGLFKLLRDPEVQQGMEIITRLPAALQGAGAKAKTPG</sequence>